<dbReference type="CDD" id="cd14688">
    <property type="entry name" value="bZIP_YAP"/>
    <property type="match status" value="1"/>
</dbReference>
<evidence type="ECO:0000313" key="6">
    <source>
        <dbReference type="EMBL" id="SAL98799.1"/>
    </source>
</evidence>
<dbReference type="GO" id="GO:0005737">
    <property type="term" value="C:cytoplasm"/>
    <property type="evidence" value="ECO:0007669"/>
    <property type="project" value="UniProtKB-SubCell"/>
</dbReference>
<protein>
    <recommendedName>
        <fullName evidence="5">BZIP domain-containing protein</fullName>
    </recommendedName>
</protein>
<feature type="compositionally biased region" description="Low complexity" evidence="4">
    <location>
        <begin position="126"/>
        <end position="135"/>
    </location>
</feature>
<feature type="compositionally biased region" description="Basic and acidic residues" evidence="4">
    <location>
        <begin position="114"/>
        <end position="125"/>
    </location>
</feature>
<proteinExistence type="predicted"/>
<keyword evidence="3" id="KW-0539">Nucleus</keyword>
<dbReference type="AlphaFoldDB" id="A0A168MM37"/>
<evidence type="ECO:0000256" key="4">
    <source>
        <dbReference type="SAM" id="MobiDB-lite"/>
    </source>
</evidence>
<dbReference type="PROSITE" id="PS00036">
    <property type="entry name" value="BZIP_BASIC"/>
    <property type="match status" value="1"/>
</dbReference>
<feature type="compositionally biased region" description="Low complexity" evidence="4">
    <location>
        <begin position="59"/>
        <end position="70"/>
    </location>
</feature>
<feature type="domain" description="BZIP" evidence="5">
    <location>
        <begin position="161"/>
        <end position="176"/>
    </location>
</feature>
<sequence>MAQASNEQGNSISHQHQPIMLIRSDSFHPYQAVNPPSFTATTLSKESGNQGTPMNHTCSSSSLSMGQQSQGKRKRNALDDDLTNEENPQTPMHDHSTVLQHETNKNDTDDQVEKEDSSQESDDQHSSTSSSSSSSLEHKKPGRKPMADDEASDDDDDPKVKRKAQNRVAQRNFRERKERYVKELESKLKQAQDTHSMTTTQLYQENHHLRSIICRLENENVVLKSIHIQHGPLSGKPAQEWIQALHHHQLANDPLAPFMAASPPTSSSSSTSSVTAGQTPVLVPLLPTSVSRSTPPPTVYQQPTPCPSSTGSPSAAADQANTTAPSTSVKQQQQQMQYTFSISTPATLRTRQKRQQHRSSTPSSPSPSSPSSSSSKQKQQLSPIELVRLYPHEHTTPLASQPTSSTSSSPTMIHSGSSRHPHSPASSSAAASPPPPTMGCQVFCDKLQEEVCTNAFDQLLSEPLFDTTGGLNETLGLPHLNDKHPLIRIAQQPGFLSGQEVWDRLRRHTHFDHYSSTQLITMVKSMAKCTHLGPVLTEQDLNVVLTKMDQDRL</sequence>
<dbReference type="InParanoid" id="A0A168MM37"/>
<evidence type="ECO:0000256" key="1">
    <source>
        <dbReference type="ARBA" id="ARBA00004123"/>
    </source>
</evidence>
<feature type="compositionally biased region" description="Basic and acidic residues" evidence="4">
    <location>
        <begin position="92"/>
        <end position="108"/>
    </location>
</feature>
<evidence type="ECO:0000259" key="5">
    <source>
        <dbReference type="PROSITE" id="PS00036"/>
    </source>
</evidence>
<dbReference type="InterPro" id="IPR050936">
    <property type="entry name" value="AP-1-like"/>
</dbReference>
<dbReference type="PANTHER" id="PTHR40621">
    <property type="entry name" value="TRANSCRIPTION FACTOR KAPC-RELATED"/>
    <property type="match status" value="1"/>
</dbReference>
<accession>A0A168MM37</accession>
<dbReference type="STRING" id="4829.A0A168MM37"/>
<dbReference type="SUPFAM" id="SSF57959">
    <property type="entry name" value="Leucine zipper domain"/>
    <property type="match status" value="1"/>
</dbReference>
<dbReference type="Pfam" id="PF00170">
    <property type="entry name" value="bZIP_1"/>
    <property type="match status" value="1"/>
</dbReference>
<keyword evidence="7" id="KW-1185">Reference proteome</keyword>
<feature type="compositionally biased region" description="Low complexity" evidence="4">
    <location>
        <begin position="262"/>
        <end position="273"/>
    </location>
</feature>
<feature type="compositionally biased region" description="Polar residues" evidence="4">
    <location>
        <begin position="1"/>
        <end position="16"/>
    </location>
</feature>
<dbReference type="InterPro" id="IPR023167">
    <property type="entry name" value="Yap1_redox_dom_sf"/>
</dbReference>
<dbReference type="GO" id="GO:0000976">
    <property type="term" value="F:transcription cis-regulatory region binding"/>
    <property type="evidence" value="ECO:0007669"/>
    <property type="project" value="InterPro"/>
</dbReference>
<dbReference type="OrthoDB" id="2593073at2759"/>
<dbReference type="PANTHER" id="PTHR40621:SF6">
    <property type="entry name" value="AP-1-LIKE TRANSCRIPTION FACTOR YAP1-RELATED"/>
    <property type="match status" value="1"/>
</dbReference>
<feature type="compositionally biased region" description="Polar residues" evidence="4">
    <location>
        <begin position="34"/>
        <end position="58"/>
    </location>
</feature>
<feature type="region of interest" description="Disordered" evidence="4">
    <location>
        <begin position="348"/>
        <end position="381"/>
    </location>
</feature>
<dbReference type="SUPFAM" id="SSF111430">
    <property type="entry name" value="YAP1 redox domain"/>
    <property type="match status" value="1"/>
</dbReference>
<dbReference type="Gene3D" id="1.10.238.100">
    <property type="entry name" value="YAP1 redox domain. Chain B"/>
    <property type="match status" value="1"/>
</dbReference>
<dbReference type="SMART" id="SM00338">
    <property type="entry name" value="BRLZ"/>
    <property type="match status" value="1"/>
</dbReference>
<dbReference type="Proteomes" id="UP000078561">
    <property type="component" value="Unassembled WGS sequence"/>
</dbReference>
<feature type="region of interest" description="Disordered" evidence="4">
    <location>
        <begin position="255"/>
        <end position="335"/>
    </location>
</feature>
<organism evidence="6">
    <name type="scientific">Absidia glauca</name>
    <name type="common">Pin mould</name>
    <dbReference type="NCBI Taxonomy" id="4829"/>
    <lineage>
        <taxon>Eukaryota</taxon>
        <taxon>Fungi</taxon>
        <taxon>Fungi incertae sedis</taxon>
        <taxon>Mucoromycota</taxon>
        <taxon>Mucoromycotina</taxon>
        <taxon>Mucoromycetes</taxon>
        <taxon>Mucorales</taxon>
        <taxon>Cunninghamellaceae</taxon>
        <taxon>Absidia</taxon>
    </lineage>
</organism>
<dbReference type="GO" id="GO:0001228">
    <property type="term" value="F:DNA-binding transcription activator activity, RNA polymerase II-specific"/>
    <property type="evidence" value="ECO:0007669"/>
    <property type="project" value="TreeGrafter"/>
</dbReference>
<dbReference type="OMA" id="NEVCNDA"/>
<dbReference type="GO" id="GO:0090575">
    <property type="term" value="C:RNA polymerase II transcription regulator complex"/>
    <property type="evidence" value="ECO:0007669"/>
    <property type="project" value="TreeGrafter"/>
</dbReference>
<dbReference type="EMBL" id="LT552359">
    <property type="protein sequence ID" value="SAL98799.1"/>
    <property type="molecule type" value="Genomic_DNA"/>
</dbReference>
<evidence type="ECO:0000256" key="2">
    <source>
        <dbReference type="ARBA" id="ARBA00004496"/>
    </source>
</evidence>
<dbReference type="InterPro" id="IPR046347">
    <property type="entry name" value="bZIP_sf"/>
</dbReference>
<feature type="compositionally biased region" description="Polar residues" evidence="4">
    <location>
        <begin position="319"/>
        <end position="330"/>
    </location>
</feature>
<gene>
    <name evidence="6" type="primary">ABSGL_04364.1 scaffold 5409</name>
</gene>
<feature type="compositionally biased region" description="Low complexity" evidence="4">
    <location>
        <begin position="284"/>
        <end position="317"/>
    </location>
</feature>
<feature type="compositionally biased region" description="Low complexity" evidence="4">
    <location>
        <begin position="396"/>
        <end position="416"/>
    </location>
</feature>
<feature type="compositionally biased region" description="Acidic residues" evidence="4">
    <location>
        <begin position="148"/>
        <end position="157"/>
    </location>
</feature>
<reference evidence="6" key="1">
    <citation type="submission" date="2016-04" db="EMBL/GenBank/DDBJ databases">
        <authorList>
            <person name="Evans L.H."/>
            <person name="Alamgir A."/>
            <person name="Owens N."/>
            <person name="Weber N.D."/>
            <person name="Virtaneva K."/>
            <person name="Barbian K."/>
            <person name="Babar A."/>
            <person name="Rosenke K."/>
        </authorList>
    </citation>
    <scope>NUCLEOTIDE SEQUENCE [LARGE SCALE GENOMIC DNA]</scope>
    <source>
        <strain evidence="6">CBS 101.48</strain>
    </source>
</reference>
<evidence type="ECO:0000256" key="3">
    <source>
        <dbReference type="ARBA" id="ARBA00023242"/>
    </source>
</evidence>
<comment type="subcellular location">
    <subcellularLocation>
        <location evidence="2">Cytoplasm</location>
    </subcellularLocation>
    <subcellularLocation>
        <location evidence="1">Nucleus</location>
    </subcellularLocation>
</comment>
<feature type="region of interest" description="Disordered" evidence="4">
    <location>
        <begin position="395"/>
        <end position="436"/>
    </location>
</feature>
<feature type="region of interest" description="Disordered" evidence="4">
    <location>
        <begin position="1"/>
        <end position="175"/>
    </location>
</feature>
<dbReference type="Gene3D" id="1.20.5.170">
    <property type="match status" value="1"/>
</dbReference>
<evidence type="ECO:0000313" key="7">
    <source>
        <dbReference type="Proteomes" id="UP000078561"/>
    </source>
</evidence>
<name>A0A168MM37_ABSGL</name>
<dbReference type="InterPro" id="IPR004827">
    <property type="entry name" value="bZIP"/>
</dbReference>